<feature type="region of interest" description="Disordered" evidence="1">
    <location>
        <begin position="112"/>
        <end position="135"/>
    </location>
</feature>
<name>A0A1J5PBD8_9ZZZZ</name>
<gene>
    <name evidence="2" type="ORF">GALL_503730</name>
</gene>
<sequence>MLPAGTRQAPDDSPVRSAHRFPRPAAVQRCAAPGCVACSGFGCVRLRLRPAPVLHAHRFAPWTPAFAAAPGRKARHWPRRRARSGCIADRNSATAPAGRAAARVRRSAFGTGWARRHRWRPSRARPHAGRKSASSRLRWPALRLRPPHVLPSAGRAADRTAIPHRTRRPAHALPPDRSARAEWSTPAADGRIRHRRLAGQAACRTRRPCRPCPALPKRAHSADRLR</sequence>
<feature type="region of interest" description="Disordered" evidence="1">
    <location>
        <begin position="148"/>
        <end position="191"/>
    </location>
</feature>
<feature type="compositionally biased region" description="Basic residues" evidence="1">
    <location>
        <begin position="114"/>
        <end position="130"/>
    </location>
</feature>
<feature type="region of interest" description="Disordered" evidence="1">
    <location>
        <begin position="206"/>
        <end position="226"/>
    </location>
</feature>
<comment type="caution">
    <text evidence="2">The sequence shown here is derived from an EMBL/GenBank/DDBJ whole genome shotgun (WGS) entry which is preliminary data.</text>
</comment>
<accession>A0A1J5PBD8</accession>
<dbReference type="EMBL" id="MLJW01005540">
    <property type="protein sequence ID" value="OIQ68040.1"/>
    <property type="molecule type" value="Genomic_DNA"/>
</dbReference>
<protein>
    <submittedName>
        <fullName evidence="2">Uncharacterized protein</fullName>
    </submittedName>
</protein>
<reference evidence="2" key="1">
    <citation type="submission" date="2016-10" db="EMBL/GenBank/DDBJ databases">
        <title>Sequence of Gallionella enrichment culture.</title>
        <authorList>
            <person name="Poehlein A."/>
            <person name="Muehling M."/>
            <person name="Daniel R."/>
        </authorList>
    </citation>
    <scope>NUCLEOTIDE SEQUENCE</scope>
</reference>
<evidence type="ECO:0000313" key="2">
    <source>
        <dbReference type="EMBL" id="OIQ68040.1"/>
    </source>
</evidence>
<dbReference type="AlphaFoldDB" id="A0A1J5PBD8"/>
<evidence type="ECO:0000256" key="1">
    <source>
        <dbReference type="SAM" id="MobiDB-lite"/>
    </source>
</evidence>
<organism evidence="2">
    <name type="scientific">mine drainage metagenome</name>
    <dbReference type="NCBI Taxonomy" id="410659"/>
    <lineage>
        <taxon>unclassified sequences</taxon>
        <taxon>metagenomes</taxon>
        <taxon>ecological metagenomes</taxon>
    </lineage>
</organism>
<proteinExistence type="predicted"/>